<organism evidence="1 2">
    <name type="scientific">Euplotes crassus</name>
    <dbReference type="NCBI Taxonomy" id="5936"/>
    <lineage>
        <taxon>Eukaryota</taxon>
        <taxon>Sar</taxon>
        <taxon>Alveolata</taxon>
        <taxon>Ciliophora</taxon>
        <taxon>Intramacronucleata</taxon>
        <taxon>Spirotrichea</taxon>
        <taxon>Hypotrichia</taxon>
        <taxon>Euplotida</taxon>
        <taxon>Euplotidae</taxon>
        <taxon>Moneuplotes</taxon>
    </lineage>
</organism>
<accession>A0AAD1U2D7</accession>
<keyword evidence="2" id="KW-1185">Reference proteome</keyword>
<gene>
    <name evidence="1" type="ORF">ECRASSUSDP1_LOCUS351</name>
</gene>
<comment type="caution">
    <text evidence="1">The sequence shown here is derived from an EMBL/GenBank/DDBJ whole genome shotgun (WGS) entry which is preliminary data.</text>
</comment>
<evidence type="ECO:0000313" key="2">
    <source>
        <dbReference type="Proteomes" id="UP001295684"/>
    </source>
</evidence>
<evidence type="ECO:0000313" key="1">
    <source>
        <dbReference type="EMBL" id="CAI2359066.1"/>
    </source>
</evidence>
<dbReference type="AlphaFoldDB" id="A0AAD1U2D7"/>
<reference evidence="1" key="1">
    <citation type="submission" date="2023-07" db="EMBL/GenBank/DDBJ databases">
        <authorList>
            <consortium name="AG Swart"/>
            <person name="Singh M."/>
            <person name="Singh A."/>
            <person name="Seah K."/>
            <person name="Emmerich C."/>
        </authorList>
    </citation>
    <scope>NUCLEOTIDE SEQUENCE</scope>
    <source>
        <strain evidence="1">DP1</strain>
    </source>
</reference>
<name>A0AAD1U2D7_EUPCR</name>
<dbReference type="EMBL" id="CAMPGE010000325">
    <property type="protein sequence ID" value="CAI2359066.1"/>
    <property type="molecule type" value="Genomic_DNA"/>
</dbReference>
<dbReference type="Proteomes" id="UP001295684">
    <property type="component" value="Unassembled WGS sequence"/>
</dbReference>
<sequence>MFLVNGVPFNPELGIPYNVESELSQKTLTKLFRKKSKLAFDLHTFLSRDQSGLLEVFKDSSLFNTDKKYDQNAFSIKERIMKILYFNYNFDQESIDWLKSLTQLTLGDSSMIEFISQIYQLSPVSMDLLEAVVTHRIEEMEPLFYLIQQKTNSKIKISTCKKYAYLLRSDIGGAFLSLSPKSLTSSNFHSKLSKLTKIFTMIVSPAHMSKKTIINNLEFENPEEYASLKDSGDMGLIKIYYNDNAIYETRTFGVCNERFVDGLGASRVG</sequence>
<protein>
    <submittedName>
        <fullName evidence="1">Uncharacterized protein</fullName>
    </submittedName>
</protein>
<proteinExistence type="predicted"/>